<protein>
    <submittedName>
        <fullName evidence="2">Uncharacterized protein</fullName>
    </submittedName>
</protein>
<evidence type="ECO:0000313" key="3">
    <source>
        <dbReference type="Proteomes" id="UP000694044"/>
    </source>
</evidence>
<sequence length="264" mass="28562">MPRGKIPSATSQLVRVPGSGYAAASGPPGPRLSQRCERPRSRTRAAPRLEAPSTRRLALPASCPKDPAPSNSMIDPSAGVPVEAETKMDDDQMVPAAGITLLLVIPQREERFCLTARIIPDVTLHWKFGVQELKSSPAKLAPDSRECQAALPGALQREQILKSSSASSSSLRLVNQRDKHFPMLTVKETLAFAHKFCGGELSKRGEAMLSKGSPHQNWEHLGLQKYQNAIQPSPISTGVRVSGMGMDDAITRGVSGERKARDDR</sequence>
<dbReference type="EMBL" id="JAGDFM010000188">
    <property type="protein sequence ID" value="KAG7383066.1"/>
    <property type="molecule type" value="Genomic_DNA"/>
</dbReference>
<name>A0A8T1VQ47_9STRA</name>
<reference evidence="2" key="1">
    <citation type="submission" date="2021-02" db="EMBL/GenBank/DDBJ databases">
        <authorList>
            <person name="Palmer J.M."/>
        </authorList>
    </citation>
    <scope>NUCLEOTIDE SEQUENCE</scope>
    <source>
        <strain evidence="2">SCRP734</strain>
    </source>
</reference>
<organism evidence="2 3">
    <name type="scientific">Phytophthora pseudosyringae</name>
    <dbReference type="NCBI Taxonomy" id="221518"/>
    <lineage>
        <taxon>Eukaryota</taxon>
        <taxon>Sar</taxon>
        <taxon>Stramenopiles</taxon>
        <taxon>Oomycota</taxon>
        <taxon>Peronosporomycetes</taxon>
        <taxon>Peronosporales</taxon>
        <taxon>Peronosporaceae</taxon>
        <taxon>Phytophthora</taxon>
    </lineage>
</organism>
<dbReference type="OrthoDB" id="66620at2759"/>
<feature type="region of interest" description="Disordered" evidence="1">
    <location>
        <begin position="1"/>
        <end position="76"/>
    </location>
</feature>
<accession>A0A8T1VQ47</accession>
<comment type="caution">
    <text evidence="2">The sequence shown here is derived from an EMBL/GenBank/DDBJ whole genome shotgun (WGS) entry which is preliminary data.</text>
</comment>
<keyword evidence="3" id="KW-1185">Reference proteome</keyword>
<evidence type="ECO:0000256" key="1">
    <source>
        <dbReference type="SAM" id="MobiDB-lite"/>
    </source>
</evidence>
<evidence type="ECO:0000313" key="2">
    <source>
        <dbReference type="EMBL" id="KAG7383066.1"/>
    </source>
</evidence>
<feature type="compositionally biased region" description="Low complexity" evidence="1">
    <location>
        <begin position="17"/>
        <end position="26"/>
    </location>
</feature>
<proteinExistence type="predicted"/>
<dbReference type="AlphaFoldDB" id="A0A8T1VQ47"/>
<gene>
    <name evidence="2" type="ORF">PHYPSEUDO_004050</name>
</gene>
<dbReference type="Proteomes" id="UP000694044">
    <property type="component" value="Unassembled WGS sequence"/>
</dbReference>